<sequence>MTRKIVPIRRITNRPNQMDEKKIKIEDLREDYNLAVLEESDVFESPIRQFQKWFKAAHDTKIGEPNIMTLATATKEGVPSARIVLLKGVSEEGFRFYTNYNSRKGQELKENPNVSLVFFWEALQRQVRIQGTAYPLTEEQSTEYFQSRPKGSQIGAWASPQSEVLNDRNLLENNVAELLEKYAEEDQLPKPPHWGGYIVKPYKIEFWQGRSSRLHDRLLYTLVELDPKKWTIERLAP</sequence>
<dbReference type="SUPFAM" id="SSF50475">
    <property type="entry name" value="FMN-binding split barrel"/>
    <property type="match status" value="1"/>
</dbReference>
<dbReference type="Pfam" id="PF01243">
    <property type="entry name" value="PNPOx_N"/>
    <property type="match status" value="1"/>
</dbReference>
<feature type="binding site" evidence="9 10">
    <location>
        <position position="152"/>
    </location>
    <ligand>
        <name>substrate</name>
    </ligand>
</feature>
<dbReference type="FunFam" id="2.30.110.10:FF:000005">
    <property type="entry name" value="NAD(P)H-hydrate epimerase"/>
    <property type="match status" value="1"/>
</dbReference>
<evidence type="ECO:0000256" key="6">
    <source>
        <dbReference type="ARBA" id="ARBA00022643"/>
    </source>
</evidence>
<dbReference type="NCBIfam" id="NF004231">
    <property type="entry name" value="PRK05679.1"/>
    <property type="match status" value="1"/>
</dbReference>
<keyword evidence="12" id="KW-0175">Coiled coil</keyword>
<evidence type="ECO:0000259" key="13">
    <source>
        <dbReference type="Pfam" id="PF01243"/>
    </source>
</evidence>
<feature type="binding site" evidence="9 11">
    <location>
        <begin position="97"/>
        <end position="98"/>
    </location>
    <ligand>
        <name>FMN</name>
        <dbReference type="ChEBI" id="CHEBI:58210"/>
    </ligand>
</feature>
<evidence type="ECO:0000256" key="10">
    <source>
        <dbReference type="PIRSR" id="PIRSR000190-1"/>
    </source>
</evidence>
<evidence type="ECO:0000256" key="11">
    <source>
        <dbReference type="PIRSR" id="PIRSR000190-2"/>
    </source>
</evidence>
<dbReference type="PANTHER" id="PTHR10851">
    <property type="entry name" value="PYRIDOXINE-5-PHOSPHATE OXIDASE"/>
    <property type="match status" value="1"/>
</dbReference>
<dbReference type="InterPro" id="IPR011576">
    <property type="entry name" value="Pyridox_Oxase_N"/>
</dbReference>
<comment type="function">
    <text evidence="9">Catalyzes the oxidation of either pyridoxine 5'-phosphate (PNP) or pyridoxamine 5'-phosphate (PMP) into pyridoxal 5'-phosphate (PLP).</text>
</comment>
<dbReference type="NCBIfam" id="TIGR00558">
    <property type="entry name" value="pdxH"/>
    <property type="match status" value="1"/>
</dbReference>
<evidence type="ECO:0000256" key="3">
    <source>
        <dbReference type="ARBA" id="ARBA00007301"/>
    </source>
</evidence>
<feature type="binding site" evidence="9 11">
    <location>
        <position position="103"/>
    </location>
    <ligand>
        <name>FMN</name>
        <dbReference type="ChEBI" id="CHEBI:58210"/>
    </ligand>
</feature>
<evidence type="ECO:0000313" key="15">
    <source>
        <dbReference type="EMBL" id="CAA6799553.1"/>
    </source>
</evidence>
<dbReference type="UniPathway" id="UPA01068">
    <property type="reaction ID" value="UER00304"/>
</dbReference>
<feature type="binding site" evidence="9 11">
    <location>
        <begin position="82"/>
        <end position="87"/>
    </location>
    <ligand>
        <name>FMN</name>
        <dbReference type="ChEBI" id="CHEBI:58210"/>
    </ligand>
</feature>
<accession>A0A6S6SA90</accession>
<dbReference type="EMBL" id="CACVAQ010000037">
    <property type="protein sequence ID" value="CAA6799553.1"/>
    <property type="molecule type" value="Genomic_DNA"/>
</dbReference>
<feature type="binding site" evidence="9 11">
    <location>
        <position position="207"/>
    </location>
    <ligand>
        <name>FMN</name>
        <dbReference type="ChEBI" id="CHEBI:58210"/>
    </ligand>
</feature>
<dbReference type="GO" id="GO:0010181">
    <property type="term" value="F:FMN binding"/>
    <property type="evidence" value="ECO:0007669"/>
    <property type="project" value="UniProtKB-UniRule"/>
</dbReference>
<protein>
    <recommendedName>
        <fullName evidence="9">Pyridoxine/pyridoxamine 5'-phosphate oxidase</fullName>
        <ecNumber evidence="9">1.4.3.5</ecNumber>
    </recommendedName>
    <alternativeName>
        <fullName evidence="9">PNP/PMP oxidase</fullName>
        <shortName evidence="9">PNPOx</shortName>
    </alternativeName>
    <alternativeName>
        <fullName evidence="9">Pyridoxal 5'-phosphate synthase</fullName>
    </alternativeName>
</protein>
<evidence type="ECO:0000256" key="4">
    <source>
        <dbReference type="ARBA" id="ARBA00011738"/>
    </source>
</evidence>
<name>A0A6S6SA90_9BACT</name>
<dbReference type="GO" id="GO:0004733">
    <property type="term" value="F:pyridoxamine phosphate oxidase activity"/>
    <property type="evidence" value="ECO:0007669"/>
    <property type="project" value="UniProtKB-UniRule"/>
</dbReference>
<comment type="cofactor">
    <cofactor evidence="9 11">
        <name>FMN</name>
        <dbReference type="ChEBI" id="CHEBI:58210"/>
    </cofactor>
    <text evidence="9 11">Binds 1 FMN per subunit.</text>
</comment>
<keyword evidence="8 9" id="KW-0664">Pyridoxine biosynthesis</keyword>
<dbReference type="PANTHER" id="PTHR10851:SF0">
    <property type="entry name" value="PYRIDOXINE-5'-PHOSPHATE OXIDASE"/>
    <property type="match status" value="1"/>
</dbReference>
<evidence type="ECO:0000256" key="1">
    <source>
        <dbReference type="ARBA" id="ARBA00004738"/>
    </source>
</evidence>
<gene>
    <name evidence="9" type="primary">pdxH</name>
    <name evidence="15" type="ORF">HELGO_WM29549</name>
</gene>
<keyword evidence="6 9" id="KW-0288">FMN</keyword>
<dbReference type="GO" id="GO:0008615">
    <property type="term" value="P:pyridoxine biosynthetic process"/>
    <property type="evidence" value="ECO:0007669"/>
    <property type="project" value="UniProtKB-UniRule"/>
</dbReference>
<evidence type="ECO:0000256" key="7">
    <source>
        <dbReference type="ARBA" id="ARBA00023002"/>
    </source>
</evidence>
<dbReference type="InterPro" id="IPR019576">
    <property type="entry name" value="Pyridoxamine_oxidase_dimer_C"/>
</dbReference>
<dbReference type="Gene3D" id="2.30.110.10">
    <property type="entry name" value="Electron Transport, Fmn-binding Protein, Chain A"/>
    <property type="match status" value="1"/>
</dbReference>
<comment type="catalytic activity">
    <reaction evidence="9">
        <text>pyridoxine 5'-phosphate + O2 = pyridoxal 5'-phosphate + H2O2</text>
        <dbReference type="Rhea" id="RHEA:15149"/>
        <dbReference type="ChEBI" id="CHEBI:15379"/>
        <dbReference type="ChEBI" id="CHEBI:16240"/>
        <dbReference type="ChEBI" id="CHEBI:58589"/>
        <dbReference type="ChEBI" id="CHEBI:597326"/>
        <dbReference type="EC" id="1.4.3.5"/>
    </reaction>
</comment>
<evidence type="ECO:0000256" key="9">
    <source>
        <dbReference type="HAMAP-Rule" id="MF_01629"/>
    </source>
</evidence>
<dbReference type="PROSITE" id="PS01064">
    <property type="entry name" value="PYRIDOX_OXIDASE"/>
    <property type="match status" value="1"/>
</dbReference>
<comment type="similarity">
    <text evidence="3 9">Belongs to the pyridoxamine 5'-phosphate oxidase family.</text>
</comment>
<dbReference type="AlphaFoldDB" id="A0A6S6SA90"/>
<proteinExistence type="inferred from homology"/>
<feature type="binding site" evidence="9 11">
    <location>
        <begin position="161"/>
        <end position="162"/>
    </location>
    <ligand>
        <name>FMN</name>
        <dbReference type="ChEBI" id="CHEBI:58210"/>
    </ligand>
</feature>
<feature type="binding site" evidence="9 11">
    <location>
        <position position="104"/>
    </location>
    <ligand>
        <name>FMN</name>
        <dbReference type="ChEBI" id="CHEBI:58210"/>
    </ligand>
</feature>
<keyword evidence="7 9" id="KW-0560">Oxidoreductase</keyword>
<keyword evidence="5 9" id="KW-0285">Flavoprotein</keyword>
<reference evidence="15" key="1">
    <citation type="submission" date="2020-01" db="EMBL/GenBank/DDBJ databases">
        <authorList>
            <person name="Meier V. D."/>
            <person name="Meier V D."/>
        </authorList>
    </citation>
    <scope>NUCLEOTIDE SEQUENCE</scope>
    <source>
        <strain evidence="15">HLG_WM_MAG_10</strain>
    </source>
</reference>
<feature type="coiled-coil region" evidence="12">
    <location>
        <begin position="161"/>
        <end position="188"/>
    </location>
</feature>
<dbReference type="EC" id="1.4.3.5" evidence="9"/>
<comment type="subunit">
    <text evidence="4 9">Homodimer.</text>
</comment>
<feature type="domain" description="Pyridoxine 5'-phosphate oxidase dimerisation C-terminal" evidence="14">
    <location>
        <begin position="194"/>
        <end position="237"/>
    </location>
</feature>
<feature type="binding site" evidence="9 10">
    <location>
        <begin position="213"/>
        <end position="215"/>
    </location>
    <ligand>
        <name>substrate</name>
    </ligand>
</feature>
<feature type="binding site" evidence="9 10">
    <location>
        <position position="87"/>
    </location>
    <ligand>
        <name>substrate</name>
    </ligand>
</feature>
<evidence type="ECO:0000256" key="12">
    <source>
        <dbReference type="SAM" id="Coils"/>
    </source>
</evidence>
<evidence type="ECO:0000256" key="8">
    <source>
        <dbReference type="ARBA" id="ARBA00023096"/>
    </source>
</evidence>
<evidence type="ECO:0000256" key="2">
    <source>
        <dbReference type="ARBA" id="ARBA00005037"/>
    </source>
</evidence>
<feature type="binding site" evidence="9 11">
    <location>
        <position position="126"/>
    </location>
    <ligand>
        <name>FMN</name>
        <dbReference type="ChEBI" id="CHEBI:58210"/>
    </ligand>
</feature>
<comment type="pathway">
    <text evidence="2 9">Cofactor metabolism; pyridoxal 5'-phosphate salvage; pyridoxal 5'-phosphate from pyridoxine 5'-phosphate: step 1/1.</text>
</comment>
<evidence type="ECO:0000259" key="14">
    <source>
        <dbReference type="Pfam" id="PF10590"/>
    </source>
</evidence>
<dbReference type="InterPro" id="IPR000659">
    <property type="entry name" value="Pyridox_Oxase"/>
</dbReference>
<dbReference type="InterPro" id="IPR012349">
    <property type="entry name" value="Split_barrel_FMN-bd"/>
</dbReference>
<comment type="pathway">
    <text evidence="1 9">Cofactor metabolism; pyridoxal 5'-phosphate salvage; pyridoxal 5'-phosphate from pyridoxamine 5'-phosphate: step 1/1.</text>
</comment>
<feature type="binding site" evidence="9 10">
    <location>
        <position position="144"/>
    </location>
    <ligand>
        <name>substrate</name>
    </ligand>
</feature>
<feature type="domain" description="Pyridoxamine 5'-phosphate oxidase N-terminal" evidence="13">
    <location>
        <begin position="55"/>
        <end position="179"/>
    </location>
</feature>
<feature type="binding site" evidence="9 11">
    <location>
        <position position="217"/>
    </location>
    <ligand>
        <name>FMN</name>
        <dbReference type="ChEBI" id="CHEBI:58210"/>
    </ligand>
</feature>
<feature type="binding site" evidence="9 10">
    <location>
        <position position="148"/>
    </location>
    <ligand>
        <name>substrate</name>
    </ligand>
</feature>
<dbReference type="PIRSF" id="PIRSF000190">
    <property type="entry name" value="Pyd_amn-ph_oxd"/>
    <property type="match status" value="1"/>
</dbReference>
<dbReference type="InterPro" id="IPR019740">
    <property type="entry name" value="Pyridox_Oxase_CS"/>
</dbReference>
<dbReference type="HAMAP" id="MF_01629">
    <property type="entry name" value="PdxH"/>
    <property type="match status" value="1"/>
</dbReference>
<feature type="binding site" evidence="10">
    <location>
        <begin position="29"/>
        <end position="32"/>
    </location>
    <ligand>
        <name>substrate</name>
    </ligand>
</feature>
<evidence type="ECO:0000256" key="5">
    <source>
        <dbReference type="ARBA" id="ARBA00022630"/>
    </source>
</evidence>
<dbReference type="Pfam" id="PF10590">
    <property type="entry name" value="PNP_phzG_C"/>
    <property type="match status" value="1"/>
</dbReference>
<organism evidence="15">
    <name type="scientific">uncultured Aureispira sp</name>
    <dbReference type="NCBI Taxonomy" id="1331704"/>
    <lineage>
        <taxon>Bacteria</taxon>
        <taxon>Pseudomonadati</taxon>
        <taxon>Bacteroidota</taxon>
        <taxon>Saprospiria</taxon>
        <taxon>Saprospirales</taxon>
        <taxon>Saprospiraceae</taxon>
        <taxon>Aureispira</taxon>
        <taxon>environmental samples</taxon>
    </lineage>
</organism>
<comment type="catalytic activity">
    <reaction evidence="9">
        <text>pyridoxamine 5'-phosphate + O2 + H2O = pyridoxal 5'-phosphate + H2O2 + NH4(+)</text>
        <dbReference type="Rhea" id="RHEA:15817"/>
        <dbReference type="ChEBI" id="CHEBI:15377"/>
        <dbReference type="ChEBI" id="CHEBI:15379"/>
        <dbReference type="ChEBI" id="CHEBI:16240"/>
        <dbReference type="ChEBI" id="CHEBI:28938"/>
        <dbReference type="ChEBI" id="CHEBI:58451"/>
        <dbReference type="ChEBI" id="CHEBI:597326"/>
        <dbReference type="EC" id="1.4.3.5"/>
    </reaction>
</comment>